<reference evidence="10" key="1">
    <citation type="journal article" date="2019" name="Int. J. Syst. Evol. Microbiol.">
        <title>The Global Catalogue of Microorganisms (GCM) 10K type strain sequencing project: providing services to taxonomists for standard genome sequencing and annotation.</title>
        <authorList>
            <consortium name="The Broad Institute Genomics Platform"/>
            <consortium name="The Broad Institute Genome Sequencing Center for Infectious Disease"/>
            <person name="Wu L."/>
            <person name="Ma J."/>
        </authorList>
    </citation>
    <scope>NUCLEOTIDE SEQUENCE [LARGE SCALE GENOMIC DNA]</scope>
    <source>
        <strain evidence="10">KCTC 3950</strain>
    </source>
</reference>
<name>A0ABW5PFV3_9BACL</name>
<comment type="similarity">
    <text evidence="7">Belongs to the binding-protein-dependent transport system permease family.</text>
</comment>
<feature type="transmembrane region" description="Helical" evidence="7">
    <location>
        <begin position="206"/>
        <end position="226"/>
    </location>
</feature>
<evidence type="ECO:0000256" key="2">
    <source>
        <dbReference type="ARBA" id="ARBA00022448"/>
    </source>
</evidence>
<feature type="domain" description="ABC transmembrane type-1" evidence="8">
    <location>
        <begin position="72"/>
        <end position="287"/>
    </location>
</feature>
<evidence type="ECO:0000256" key="3">
    <source>
        <dbReference type="ARBA" id="ARBA00022475"/>
    </source>
</evidence>
<feature type="transmembrane region" description="Helical" evidence="7">
    <location>
        <begin position="21"/>
        <end position="43"/>
    </location>
</feature>
<dbReference type="CDD" id="cd06261">
    <property type="entry name" value="TM_PBP2"/>
    <property type="match status" value="1"/>
</dbReference>
<dbReference type="EMBL" id="JBHUME010000010">
    <property type="protein sequence ID" value="MFD2614093.1"/>
    <property type="molecule type" value="Genomic_DNA"/>
</dbReference>
<dbReference type="InterPro" id="IPR000515">
    <property type="entry name" value="MetI-like"/>
</dbReference>
<evidence type="ECO:0000256" key="4">
    <source>
        <dbReference type="ARBA" id="ARBA00022692"/>
    </source>
</evidence>
<evidence type="ECO:0000256" key="5">
    <source>
        <dbReference type="ARBA" id="ARBA00022989"/>
    </source>
</evidence>
<comment type="subcellular location">
    <subcellularLocation>
        <location evidence="1 7">Cell membrane</location>
        <topology evidence="1 7">Multi-pass membrane protein</topology>
    </subcellularLocation>
</comment>
<protein>
    <submittedName>
        <fullName evidence="9">ABC transporter permease</fullName>
    </submittedName>
</protein>
<feature type="transmembrane region" description="Helical" evidence="7">
    <location>
        <begin position="76"/>
        <end position="97"/>
    </location>
</feature>
<evidence type="ECO:0000256" key="1">
    <source>
        <dbReference type="ARBA" id="ARBA00004651"/>
    </source>
</evidence>
<evidence type="ECO:0000256" key="6">
    <source>
        <dbReference type="ARBA" id="ARBA00023136"/>
    </source>
</evidence>
<dbReference type="Gene3D" id="1.10.3720.10">
    <property type="entry name" value="MetI-like"/>
    <property type="match status" value="1"/>
</dbReference>
<feature type="transmembrane region" description="Helical" evidence="7">
    <location>
        <begin position="109"/>
        <end position="128"/>
    </location>
</feature>
<organism evidence="9 10">
    <name type="scientific">Paenibacillus gansuensis</name>
    <dbReference type="NCBI Taxonomy" id="306542"/>
    <lineage>
        <taxon>Bacteria</taxon>
        <taxon>Bacillati</taxon>
        <taxon>Bacillota</taxon>
        <taxon>Bacilli</taxon>
        <taxon>Bacillales</taxon>
        <taxon>Paenibacillaceae</taxon>
        <taxon>Paenibacillus</taxon>
    </lineage>
</organism>
<keyword evidence="5 7" id="KW-1133">Transmembrane helix</keyword>
<dbReference type="SUPFAM" id="SSF161098">
    <property type="entry name" value="MetI-like"/>
    <property type="match status" value="1"/>
</dbReference>
<feature type="transmembrane region" description="Helical" evidence="7">
    <location>
        <begin position="268"/>
        <end position="291"/>
    </location>
</feature>
<evidence type="ECO:0000313" key="10">
    <source>
        <dbReference type="Proteomes" id="UP001597541"/>
    </source>
</evidence>
<comment type="caution">
    <text evidence="9">The sequence shown here is derived from an EMBL/GenBank/DDBJ whole genome shotgun (WGS) entry which is preliminary data.</text>
</comment>
<gene>
    <name evidence="9" type="ORF">ACFSUF_16930</name>
</gene>
<evidence type="ECO:0000313" key="9">
    <source>
        <dbReference type="EMBL" id="MFD2614093.1"/>
    </source>
</evidence>
<keyword evidence="6 7" id="KW-0472">Membrane</keyword>
<dbReference type="RefSeq" id="WP_377604586.1">
    <property type="nucleotide sequence ID" value="NZ_JBHUME010000010.1"/>
</dbReference>
<keyword evidence="4 7" id="KW-0812">Transmembrane</keyword>
<evidence type="ECO:0000256" key="7">
    <source>
        <dbReference type="RuleBase" id="RU363032"/>
    </source>
</evidence>
<dbReference type="Proteomes" id="UP001597541">
    <property type="component" value="Unassembled WGS sequence"/>
</dbReference>
<dbReference type="PROSITE" id="PS50928">
    <property type="entry name" value="ABC_TM1"/>
    <property type="match status" value="1"/>
</dbReference>
<sequence length="300" mass="33772">MSRLLFRFSTLQYMLMLLPGLVLLALFSLKPMLGILIAFQSYIPGKGIWHSPFVGLDNFKVLFSSSYSWQVIENTIIISLAKMIAFLIIPVLFALMLNELKLVYFKRMVQTIVYLPHFLSWVIIAGILKDMLGLDGLVNQSVIIPLGFEPISFLGSNLWFRPILISTDVWKEFGFSAIVYLAALTNINPTLYEAAEMDGASRLQKLWHISLPGISSTIVLLATLSLQNVLNAGFDQIFNLYNPTVYSSGDILDTYIYRVSFEQVNYELATAVGLFKSVISMALIVTAYKLASRFAGYRIF</sequence>
<dbReference type="Pfam" id="PF00528">
    <property type="entry name" value="BPD_transp_1"/>
    <property type="match status" value="1"/>
</dbReference>
<dbReference type="PANTHER" id="PTHR43227:SF11">
    <property type="entry name" value="BLL4140 PROTEIN"/>
    <property type="match status" value="1"/>
</dbReference>
<dbReference type="PANTHER" id="PTHR43227">
    <property type="entry name" value="BLL4140 PROTEIN"/>
    <property type="match status" value="1"/>
</dbReference>
<dbReference type="InterPro" id="IPR050809">
    <property type="entry name" value="UgpAE/MalFG_permease"/>
</dbReference>
<proteinExistence type="inferred from homology"/>
<accession>A0ABW5PFV3</accession>
<keyword evidence="10" id="KW-1185">Reference proteome</keyword>
<keyword evidence="2 7" id="KW-0813">Transport</keyword>
<evidence type="ECO:0000259" key="8">
    <source>
        <dbReference type="PROSITE" id="PS50928"/>
    </source>
</evidence>
<dbReference type="InterPro" id="IPR035906">
    <property type="entry name" value="MetI-like_sf"/>
</dbReference>
<feature type="transmembrane region" description="Helical" evidence="7">
    <location>
        <begin position="173"/>
        <end position="194"/>
    </location>
</feature>
<keyword evidence="3" id="KW-1003">Cell membrane</keyword>